<dbReference type="InterPro" id="IPR027409">
    <property type="entry name" value="GroEL-like_apical_dom_sf"/>
</dbReference>
<dbReference type="AlphaFoldDB" id="U6KD98"/>
<feature type="region of interest" description="Disordered" evidence="7">
    <location>
        <begin position="597"/>
        <end position="622"/>
    </location>
</feature>
<feature type="transmembrane region" description="Helical" evidence="8">
    <location>
        <begin position="455"/>
        <end position="478"/>
    </location>
</feature>
<evidence type="ECO:0000256" key="3">
    <source>
        <dbReference type="ARBA" id="ARBA00022840"/>
    </source>
</evidence>
<dbReference type="EMBL" id="HG735464">
    <property type="protein sequence ID" value="CDJ35990.1"/>
    <property type="molecule type" value="Genomic_DNA"/>
</dbReference>
<keyword evidence="6" id="KW-0175">Coiled coil</keyword>
<accession>U6KD98</accession>
<name>U6KD98_9EIME</name>
<dbReference type="HAMAP" id="MF_00600">
    <property type="entry name" value="CH60"/>
    <property type="match status" value="1"/>
</dbReference>
<evidence type="ECO:0000256" key="2">
    <source>
        <dbReference type="ARBA" id="ARBA00022741"/>
    </source>
</evidence>
<dbReference type="Proteomes" id="UP000030744">
    <property type="component" value="Unassembled WGS sequence"/>
</dbReference>
<feature type="coiled-coil region" evidence="6">
    <location>
        <begin position="369"/>
        <end position="396"/>
    </location>
</feature>
<dbReference type="CDD" id="cd03344">
    <property type="entry name" value="GroEL"/>
    <property type="match status" value="1"/>
</dbReference>
<evidence type="ECO:0000313" key="10">
    <source>
        <dbReference type="Proteomes" id="UP000030744"/>
    </source>
</evidence>
<reference evidence="9" key="1">
    <citation type="submission" date="2013-10" db="EMBL/GenBank/DDBJ databases">
        <title>Genomic analysis of the causative agents of coccidiosis in chickens.</title>
        <authorList>
            <person name="Reid A.J."/>
            <person name="Blake D."/>
            <person name="Billington K."/>
            <person name="Browne H."/>
            <person name="Dunn M."/>
            <person name="Hung S."/>
            <person name="Kawahara F."/>
            <person name="Miranda-Saavedra D."/>
            <person name="Mourier T."/>
            <person name="Nagra H."/>
            <person name="Otto T.D."/>
            <person name="Rawlings N."/>
            <person name="Sanchez A."/>
            <person name="Sanders M."/>
            <person name="Subramaniam C."/>
            <person name="Tay Y."/>
            <person name="Dear P."/>
            <person name="Doerig C."/>
            <person name="Gruber A."/>
            <person name="Parkinson J."/>
            <person name="Shirley M."/>
            <person name="Wan K.L."/>
            <person name="Berriman M."/>
            <person name="Tomley F."/>
            <person name="Pain A."/>
        </authorList>
    </citation>
    <scope>NUCLEOTIDE SEQUENCE [LARGE SCALE GENOMIC DNA]</scope>
    <source>
        <strain evidence="9">Houghton</strain>
    </source>
</reference>
<evidence type="ECO:0000256" key="8">
    <source>
        <dbReference type="SAM" id="Phobius"/>
    </source>
</evidence>
<feature type="compositionally biased region" description="Gly residues" evidence="7">
    <location>
        <begin position="607"/>
        <end position="622"/>
    </location>
</feature>
<organism evidence="9 10">
    <name type="scientific">Eimeria mitis</name>
    <dbReference type="NCBI Taxonomy" id="44415"/>
    <lineage>
        <taxon>Eukaryota</taxon>
        <taxon>Sar</taxon>
        <taxon>Alveolata</taxon>
        <taxon>Apicomplexa</taxon>
        <taxon>Conoidasida</taxon>
        <taxon>Coccidia</taxon>
        <taxon>Eucoccidiorida</taxon>
        <taxon>Eimeriorina</taxon>
        <taxon>Eimeriidae</taxon>
        <taxon>Eimeria</taxon>
    </lineage>
</organism>
<evidence type="ECO:0000256" key="5">
    <source>
        <dbReference type="RuleBase" id="RU000418"/>
    </source>
</evidence>
<sequence length="622" mass="65532">MLASSASAAARSGRRAVTSSFHQLQQVRNVSKDIRFGSDARMQMLAGCNRLADAVGVTLGPKGRNVVIAQPFGSPKITKDGVTVAKAVELANKTENLGAQLLKQVAATTNDIAGDGTTTATILGRAIFKEGCKAIDAGMNPMDVLRGIHLAVEHVLSALSASRKEISTTEEIVSVATISANGDAQVGQLIGEAMKKVGREGTITVSEGKALQHALEVVEGLRFDRGYLSPYFITNAKEQKVELDAPYVLLVDKRLSQIQQLLPALEFVLQNQAALLIIAEDVESEALATLVVNKLRLGLRVCAVKAPGFGDGRKAQLYDLATLTGGKVLSDDTPSIGDEKADIVGMLGRAKSVVVTKDSTLMMEGNGSKTDISERCEQLRNLIKQTSSEYEKEKLQERLARLTGGVAVIKVGGASEVAVGEAKDRIQDALCATRAAVEEGIVPGGGVALLYASQVMLLFLQVVVLLLLIQLLLVLLALLVVDSMLVTVVGIIRLLLFAVVLLMVDNAEQRMGVEIVEKACQVPCKLIADNAGHEGAVVVGNLLRLKDNKMGFNAQTGCYVNMVEAGIIDPTKVVKTALSDASSVASLMATTEASIVDAPEKNPPQGEGMGAPGGGMPMGGMF</sequence>
<proteinExistence type="inferred from homology"/>
<dbReference type="GO" id="GO:0042026">
    <property type="term" value="P:protein refolding"/>
    <property type="evidence" value="ECO:0007669"/>
    <property type="project" value="InterPro"/>
</dbReference>
<dbReference type="FunFam" id="3.50.7.10:FF:000001">
    <property type="entry name" value="60 kDa chaperonin"/>
    <property type="match status" value="1"/>
</dbReference>
<evidence type="ECO:0000256" key="1">
    <source>
        <dbReference type="ARBA" id="ARBA00006607"/>
    </source>
</evidence>
<feature type="transmembrane region" description="Helical" evidence="8">
    <location>
        <begin position="484"/>
        <end position="504"/>
    </location>
</feature>
<keyword evidence="8" id="KW-0812">Transmembrane</keyword>
<keyword evidence="8" id="KW-1133">Transmembrane helix</keyword>
<gene>
    <name evidence="9" type="ORF">EMH_0004090</name>
</gene>
<dbReference type="InterPro" id="IPR027410">
    <property type="entry name" value="TCP-1-like_intermed_sf"/>
</dbReference>
<dbReference type="GO" id="GO:0005524">
    <property type="term" value="F:ATP binding"/>
    <property type="evidence" value="ECO:0007669"/>
    <property type="project" value="UniProtKB-KW"/>
</dbReference>
<dbReference type="NCBIfam" id="NF009488">
    <property type="entry name" value="PRK12850.1"/>
    <property type="match status" value="1"/>
</dbReference>
<evidence type="ECO:0000256" key="7">
    <source>
        <dbReference type="SAM" id="MobiDB-lite"/>
    </source>
</evidence>
<dbReference type="NCBIfam" id="NF009489">
    <property type="entry name" value="PRK12851.1"/>
    <property type="match status" value="1"/>
</dbReference>
<dbReference type="SUPFAM" id="SSF54849">
    <property type="entry name" value="GroEL-intermediate domain like"/>
    <property type="match status" value="1"/>
</dbReference>
<keyword evidence="3" id="KW-0067">ATP-binding</keyword>
<dbReference type="InterPro" id="IPR027413">
    <property type="entry name" value="GROEL-like_equatorial_sf"/>
</dbReference>
<comment type="similarity">
    <text evidence="1 5">Belongs to the chaperonin (HSP60) family.</text>
</comment>
<dbReference type="NCBIfam" id="NF000592">
    <property type="entry name" value="PRK00013.1"/>
    <property type="match status" value="1"/>
</dbReference>
<evidence type="ECO:0000313" key="9">
    <source>
        <dbReference type="EMBL" id="CDJ35990.1"/>
    </source>
</evidence>
<dbReference type="InterPro" id="IPR001844">
    <property type="entry name" value="Cpn60/GroEL"/>
</dbReference>
<dbReference type="VEuPathDB" id="ToxoDB:EMH_0004090"/>
<dbReference type="OrthoDB" id="1733909at2759"/>
<dbReference type="InterPro" id="IPR018370">
    <property type="entry name" value="Chaperonin_Cpn60_CS"/>
</dbReference>
<dbReference type="GO" id="GO:0140662">
    <property type="term" value="F:ATP-dependent protein folding chaperone"/>
    <property type="evidence" value="ECO:0007669"/>
    <property type="project" value="InterPro"/>
</dbReference>
<keyword evidence="10" id="KW-1185">Reference proteome</keyword>
<keyword evidence="4" id="KW-0143">Chaperone</keyword>
<dbReference type="Gene3D" id="3.50.7.10">
    <property type="entry name" value="GroEL"/>
    <property type="match status" value="1"/>
</dbReference>
<dbReference type="NCBIfam" id="NF009487">
    <property type="entry name" value="PRK12849.1"/>
    <property type="match status" value="1"/>
</dbReference>
<dbReference type="Gene3D" id="3.30.260.10">
    <property type="entry name" value="TCP-1-like chaperonin intermediate domain"/>
    <property type="match status" value="1"/>
</dbReference>
<keyword evidence="9" id="KW-0346">Stress response</keyword>
<keyword evidence="8" id="KW-0472">Membrane</keyword>
<dbReference type="NCBIfam" id="TIGR02348">
    <property type="entry name" value="GroEL"/>
    <property type="match status" value="1"/>
</dbReference>
<keyword evidence="2" id="KW-0547">Nucleotide-binding</keyword>
<dbReference type="PRINTS" id="PR00298">
    <property type="entry name" value="CHAPERONIN60"/>
</dbReference>
<evidence type="ECO:0000256" key="6">
    <source>
        <dbReference type="SAM" id="Coils"/>
    </source>
</evidence>
<dbReference type="SUPFAM" id="SSF52029">
    <property type="entry name" value="GroEL apical domain-like"/>
    <property type="match status" value="1"/>
</dbReference>
<reference evidence="9" key="2">
    <citation type="submission" date="2013-10" db="EMBL/GenBank/DDBJ databases">
        <authorList>
            <person name="Aslett M."/>
        </authorList>
    </citation>
    <scope>NUCLEOTIDE SEQUENCE [LARGE SCALE GENOMIC DNA]</scope>
    <source>
        <strain evidence="9">Houghton</strain>
    </source>
</reference>
<dbReference type="Pfam" id="PF00118">
    <property type="entry name" value="Cpn60_TCP1"/>
    <property type="match status" value="1"/>
</dbReference>
<dbReference type="RefSeq" id="XP_037878279.1">
    <property type="nucleotide sequence ID" value="XM_038022425.1"/>
</dbReference>
<protein>
    <submittedName>
        <fullName evidence="9">Heat shock protein 60, putative</fullName>
    </submittedName>
</protein>
<dbReference type="GeneID" id="60403723"/>
<dbReference type="SUPFAM" id="SSF48592">
    <property type="entry name" value="GroEL equatorial domain-like"/>
    <property type="match status" value="1"/>
</dbReference>
<dbReference type="Gene3D" id="1.10.560.10">
    <property type="entry name" value="GroEL-like equatorial domain"/>
    <property type="match status" value="2"/>
</dbReference>
<evidence type="ECO:0000256" key="4">
    <source>
        <dbReference type="ARBA" id="ARBA00023186"/>
    </source>
</evidence>
<dbReference type="InterPro" id="IPR002423">
    <property type="entry name" value="Cpn60/GroEL/TCP-1"/>
</dbReference>
<dbReference type="PROSITE" id="PS00296">
    <property type="entry name" value="CHAPERONINS_CPN60"/>
    <property type="match status" value="1"/>
</dbReference>
<dbReference type="PANTHER" id="PTHR45633">
    <property type="entry name" value="60 KDA HEAT SHOCK PROTEIN, MITOCHONDRIAL"/>
    <property type="match status" value="1"/>
</dbReference>